<gene>
    <name evidence="5" type="ORF">FP2506_14279</name>
</gene>
<evidence type="ECO:0000256" key="2">
    <source>
        <dbReference type="ARBA" id="ARBA00023125"/>
    </source>
</evidence>
<comment type="caution">
    <text evidence="5">The sequence shown here is derived from an EMBL/GenBank/DDBJ whole genome shotgun (WGS) entry which is preliminary data.</text>
</comment>
<keyword evidence="3" id="KW-0804">Transcription</keyword>
<dbReference type="SUPFAM" id="SSF48008">
    <property type="entry name" value="GntR ligand-binding domain-like"/>
    <property type="match status" value="1"/>
</dbReference>
<evidence type="ECO:0000313" key="6">
    <source>
        <dbReference type="Proteomes" id="UP000004310"/>
    </source>
</evidence>
<protein>
    <submittedName>
        <fullName evidence="5">Regulatory protein GntR, HTH:GntR, C-terminal</fullName>
    </submittedName>
</protein>
<dbReference type="AlphaFoldDB" id="Q0G474"/>
<dbReference type="Proteomes" id="UP000004310">
    <property type="component" value="Unassembled WGS sequence"/>
</dbReference>
<dbReference type="GO" id="GO:0003677">
    <property type="term" value="F:DNA binding"/>
    <property type="evidence" value="ECO:0007669"/>
    <property type="project" value="UniProtKB-KW"/>
</dbReference>
<dbReference type="InterPro" id="IPR036388">
    <property type="entry name" value="WH-like_DNA-bd_sf"/>
</dbReference>
<keyword evidence="1" id="KW-0805">Transcription regulation</keyword>
<dbReference type="Gene3D" id="1.20.120.530">
    <property type="entry name" value="GntR ligand-binding domain-like"/>
    <property type="match status" value="1"/>
</dbReference>
<dbReference type="SMART" id="SM00895">
    <property type="entry name" value="FCD"/>
    <property type="match status" value="1"/>
</dbReference>
<dbReference type="PROSITE" id="PS50949">
    <property type="entry name" value="HTH_GNTR"/>
    <property type="match status" value="1"/>
</dbReference>
<evidence type="ECO:0000313" key="5">
    <source>
        <dbReference type="EMBL" id="EAU41607.1"/>
    </source>
</evidence>
<dbReference type="STRING" id="217511.GCA_001463845_03405"/>
<keyword evidence="6" id="KW-1185">Reference proteome</keyword>
<dbReference type="PANTHER" id="PTHR43537:SF24">
    <property type="entry name" value="GLUCONATE OPERON TRANSCRIPTIONAL REPRESSOR"/>
    <property type="match status" value="1"/>
</dbReference>
<dbReference type="PANTHER" id="PTHR43537">
    <property type="entry name" value="TRANSCRIPTIONAL REGULATOR, GNTR FAMILY"/>
    <property type="match status" value="1"/>
</dbReference>
<evidence type="ECO:0000256" key="3">
    <source>
        <dbReference type="ARBA" id="ARBA00023163"/>
    </source>
</evidence>
<dbReference type="RefSeq" id="WP_007067982.1">
    <property type="nucleotide sequence ID" value="NZ_DS022272.1"/>
</dbReference>
<dbReference type="EMBL" id="AATP01000002">
    <property type="protein sequence ID" value="EAU41607.1"/>
    <property type="molecule type" value="Genomic_DNA"/>
</dbReference>
<dbReference type="InterPro" id="IPR011711">
    <property type="entry name" value="GntR_C"/>
</dbReference>
<evidence type="ECO:0000256" key="1">
    <source>
        <dbReference type="ARBA" id="ARBA00023015"/>
    </source>
</evidence>
<dbReference type="SMART" id="SM00345">
    <property type="entry name" value="HTH_GNTR"/>
    <property type="match status" value="1"/>
</dbReference>
<dbReference type="Pfam" id="PF07729">
    <property type="entry name" value="FCD"/>
    <property type="match status" value="1"/>
</dbReference>
<evidence type="ECO:0000259" key="4">
    <source>
        <dbReference type="PROSITE" id="PS50949"/>
    </source>
</evidence>
<keyword evidence="2" id="KW-0238">DNA-binding</keyword>
<dbReference type="SUPFAM" id="SSF46785">
    <property type="entry name" value="Winged helix' DNA-binding domain"/>
    <property type="match status" value="1"/>
</dbReference>
<feature type="domain" description="HTH gntR-type" evidence="4">
    <location>
        <begin position="17"/>
        <end position="84"/>
    </location>
</feature>
<reference evidence="5 6" key="1">
    <citation type="journal article" date="2010" name="J. Bacteriol.">
        <title>Genome sequence of Fulvimarina pelagi HTCC2506T, a Mn(II)-oxidizing alphaproteobacterium possessing an aerobic anoxygenic photosynthetic gene cluster and Xanthorhodopsin.</title>
        <authorList>
            <person name="Kang I."/>
            <person name="Oh H.M."/>
            <person name="Lim S.I."/>
            <person name="Ferriera S."/>
            <person name="Giovannoni S.J."/>
            <person name="Cho J.C."/>
        </authorList>
    </citation>
    <scope>NUCLEOTIDE SEQUENCE [LARGE SCALE GENOMIC DNA]</scope>
    <source>
        <strain evidence="5 6">HTCC2506</strain>
    </source>
</reference>
<dbReference type="Pfam" id="PF00392">
    <property type="entry name" value="GntR"/>
    <property type="match status" value="1"/>
</dbReference>
<proteinExistence type="predicted"/>
<dbReference type="Gene3D" id="1.10.10.10">
    <property type="entry name" value="Winged helix-like DNA-binding domain superfamily/Winged helix DNA-binding domain"/>
    <property type="match status" value="1"/>
</dbReference>
<name>Q0G474_9HYPH</name>
<dbReference type="eggNOG" id="COG1802">
    <property type="taxonomic scope" value="Bacteria"/>
</dbReference>
<dbReference type="InterPro" id="IPR036390">
    <property type="entry name" value="WH_DNA-bd_sf"/>
</dbReference>
<dbReference type="InterPro" id="IPR000524">
    <property type="entry name" value="Tscrpt_reg_HTH_GntR"/>
</dbReference>
<accession>Q0G474</accession>
<sequence length="235" mass="26104">MSDASLHYGDFALGRRSTLVEAAYAAIKAAIRNGTFPPGFQGSELEISQRLGMSRTPVHQAIIQLQAEGMVDLRSKRGVVIRALSPDDMREVYDVIVAVEGMAAFIIASLPASEREAICDALEELNAAMERALEADDLDAWADHDGKFHSMLVERSGNGRLERIATVNLDQSHRARRVTLNLRPKPTQSVIEHRAIIDAMRRGDAINCRVAAQKHKESARDIVVPLLRRYRMTHL</sequence>
<dbReference type="InterPro" id="IPR008920">
    <property type="entry name" value="TF_FadR/GntR_C"/>
</dbReference>
<dbReference type="HOGENOM" id="CLU_017584_5_2_5"/>
<dbReference type="GO" id="GO:0003700">
    <property type="term" value="F:DNA-binding transcription factor activity"/>
    <property type="evidence" value="ECO:0007669"/>
    <property type="project" value="InterPro"/>
</dbReference>
<organism evidence="5 6">
    <name type="scientific">Fulvimarina pelagi HTCC2506</name>
    <dbReference type="NCBI Taxonomy" id="314231"/>
    <lineage>
        <taxon>Bacteria</taxon>
        <taxon>Pseudomonadati</taxon>
        <taxon>Pseudomonadota</taxon>
        <taxon>Alphaproteobacteria</taxon>
        <taxon>Hyphomicrobiales</taxon>
        <taxon>Aurantimonadaceae</taxon>
        <taxon>Fulvimarina</taxon>
    </lineage>
</organism>